<dbReference type="InterPro" id="IPR003730">
    <property type="entry name" value="Cu_polyphenol_OxRdtase"/>
</dbReference>
<comment type="caution">
    <text evidence="11">The sequence shown here is derived from an EMBL/GenBank/DDBJ whole genome shotgun (WGS) entry which is preliminary data.</text>
</comment>
<reference evidence="11 12" key="1">
    <citation type="submission" date="2019-05" db="EMBL/GenBank/DDBJ databases">
        <authorList>
            <consortium name="Pathogen Informatics"/>
        </authorList>
    </citation>
    <scope>NUCLEOTIDE SEQUENCE [LARGE SCALE GENOMIC DNA]</scope>
    <source>
        <strain evidence="11 12">NM319</strain>
    </source>
</reference>
<dbReference type="CDD" id="cd16833">
    <property type="entry name" value="YfiH"/>
    <property type="match status" value="1"/>
</dbReference>
<dbReference type="NCBIfam" id="TIGR00726">
    <property type="entry name" value="peptidoglycan editing factor PgeF"/>
    <property type="match status" value="1"/>
</dbReference>
<evidence type="ECO:0000256" key="7">
    <source>
        <dbReference type="ARBA" id="ARBA00047989"/>
    </source>
</evidence>
<gene>
    <name evidence="11" type="primary">yfiH</name>
    <name evidence="11" type="ORF">SAMEA1410922_02064</name>
</gene>
<evidence type="ECO:0000256" key="10">
    <source>
        <dbReference type="RuleBase" id="RU361274"/>
    </source>
</evidence>
<dbReference type="GeneID" id="86156426"/>
<dbReference type="SUPFAM" id="SSF64438">
    <property type="entry name" value="CNF1/YfiH-like putative cysteine hydrolases"/>
    <property type="match status" value="1"/>
</dbReference>
<dbReference type="InterPro" id="IPR038371">
    <property type="entry name" value="Cu_polyphenol_OxRdtase_sf"/>
</dbReference>
<evidence type="ECO:0000256" key="9">
    <source>
        <dbReference type="ARBA" id="ARBA00049893"/>
    </source>
</evidence>
<dbReference type="InterPro" id="IPR011324">
    <property type="entry name" value="Cytotoxic_necrot_fac-like_cat"/>
</dbReference>
<evidence type="ECO:0000256" key="5">
    <source>
        <dbReference type="ARBA" id="ARBA00022801"/>
    </source>
</evidence>
<protein>
    <recommendedName>
        <fullName evidence="10">Purine nucleoside phosphorylase</fullName>
    </recommendedName>
</protein>
<dbReference type="PANTHER" id="PTHR30616:SF2">
    <property type="entry name" value="PURINE NUCLEOSIDE PHOSPHORYLASE LACC1"/>
    <property type="match status" value="1"/>
</dbReference>
<name>A0ABY6TM39_9PAST</name>
<evidence type="ECO:0000256" key="6">
    <source>
        <dbReference type="ARBA" id="ARBA00022833"/>
    </source>
</evidence>
<dbReference type="RefSeq" id="WP_135711049.1">
    <property type="nucleotide sequence ID" value="NZ_CABFKI010000017.1"/>
</dbReference>
<comment type="catalytic activity">
    <reaction evidence="8">
        <text>adenosine + phosphate = alpha-D-ribose 1-phosphate + adenine</text>
        <dbReference type="Rhea" id="RHEA:27642"/>
        <dbReference type="ChEBI" id="CHEBI:16335"/>
        <dbReference type="ChEBI" id="CHEBI:16708"/>
        <dbReference type="ChEBI" id="CHEBI:43474"/>
        <dbReference type="ChEBI" id="CHEBI:57720"/>
        <dbReference type="EC" id="2.4.2.1"/>
    </reaction>
    <physiologicalReaction direction="left-to-right" evidence="8">
        <dbReference type="Rhea" id="RHEA:27643"/>
    </physiologicalReaction>
</comment>
<comment type="catalytic activity">
    <reaction evidence="7">
        <text>adenosine + H2O + H(+) = inosine + NH4(+)</text>
        <dbReference type="Rhea" id="RHEA:24408"/>
        <dbReference type="ChEBI" id="CHEBI:15377"/>
        <dbReference type="ChEBI" id="CHEBI:15378"/>
        <dbReference type="ChEBI" id="CHEBI:16335"/>
        <dbReference type="ChEBI" id="CHEBI:17596"/>
        <dbReference type="ChEBI" id="CHEBI:28938"/>
        <dbReference type="EC" id="3.5.4.4"/>
    </reaction>
    <physiologicalReaction direction="left-to-right" evidence="7">
        <dbReference type="Rhea" id="RHEA:24409"/>
    </physiologicalReaction>
</comment>
<evidence type="ECO:0000313" key="12">
    <source>
        <dbReference type="Proteomes" id="UP000308167"/>
    </source>
</evidence>
<dbReference type="EMBL" id="CABFKI010000017">
    <property type="protein sequence ID" value="VTU09560.1"/>
    <property type="molecule type" value="Genomic_DNA"/>
</dbReference>
<evidence type="ECO:0000313" key="11">
    <source>
        <dbReference type="EMBL" id="VTU09560.1"/>
    </source>
</evidence>
<evidence type="ECO:0000256" key="4">
    <source>
        <dbReference type="ARBA" id="ARBA00022723"/>
    </source>
</evidence>
<keyword evidence="4" id="KW-0479">Metal-binding</keyword>
<keyword evidence="12" id="KW-1185">Reference proteome</keyword>
<evidence type="ECO:0000256" key="8">
    <source>
        <dbReference type="ARBA" id="ARBA00048968"/>
    </source>
</evidence>
<comment type="catalytic activity">
    <reaction evidence="9">
        <text>S-methyl-5'-thioadenosine + phosphate = 5-(methylsulfanyl)-alpha-D-ribose 1-phosphate + adenine</text>
        <dbReference type="Rhea" id="RHEA:11852"/>
        <dbReference type="ChEBI" id="CHEBI:16708"/>
        <dbReference type="ChEBI" id="CHEBI:17509"/>
        <dbReference type="ChEBI" id="CHEBI:43474"/>
        <dbReference type="ChEBI" id="CHEBI:58533"/>
        <dbReference type="EC" id="2.4.2.28"/>
    </reaction>
    <physiologicalReaction direction="left-to-right" evidence="9">
        <dbReference type="Rhea" id="RHEA:11853"/>
    </physiologicalReaction>
</comment>
<keyword evidence="3" id="KW-0808">Transferase</keyword>
<evidence type="ECO:0000256" key="2">
    <source>
        <dbReference type="ARBA" id="ARBA00007353"/>
    </source>
</evidence>
<proteinExistence type="inferred from homology"/>
<organism evidence="11 12">
    <name type="scientific">Actinobacillus porcinus</name>
    <dbReference type="NCBI Taxonomy" id="51048"/>
    <lineage>
        <taxon>Bacteria</taxon>
        <taxon>Pseudomonadati</taxon>
        <taxon>Pseudomonadota</taxon>
        <taxon>Gammaproteobacteria</taxon>
        <taxon>Pasteurellales</taxon>
        <taxon>Pasteurellaceae</taxon>
        <taxon>Actinobacillus</taxon>
    </lineage>
</organism>
<keyword evidence="5" id="KW-0378">Hydrolase</keyword>
<comment type="catalytic activity">
    <reaction evidence="1">
        <text>inosine + phosphate = alpha-D-ribose 1-phosphate + hypoxanthine</text>
        <dbReference type="Rhea" id="RHEA:27646"/>
        <dbReference type="ChEBI" id="CHEBI:17368"/>
        <dbReference type="ChEBI" id="CHEBI:17596"/>
        <dbReference type="ChEBI" id="CHEBI:43474"/>
        <dbReference type="ChEBI" id="CHEBI:57720"/>
        <dbReference type="EC" id="2.4.2.1"/>
    </reaction>
    <physiologicalReaction direction="left-to-right" evidence="1">
        <dbReference type="Rhea" id="RHEA:27647"/>
    </physiologicalReaction>
</comment>
<sequence length="244" mass="26972">MTALYPDWHVPNNVKALMTTRTGGVSLPPFNSLNLGDHVGDDPSAVKNNRDLLVARFALPNEPLFLTQTHSTRVLTLPYHEDNLNADAAYTNQPNQVCVVMTADCLPVLLASKKGNEVAAAHAGWRGLCDGILEETVAKFQCPRNEIVAWFGAAIGPTAFQVGREVVEQFMAWDKQAEQAFSPDSTSEGKYLANLYQLATQRLNNLGITQISGGDRCTYTEKDQFFSYRRDGKTGRMASLVWFE</sequence>
<comment type="similarity">
    <text evidence="2 10">Belongs to the purine nucleoside phosphorylase YfiH/LACC1 family.</text>
</comment>
<dbReference type="Proteomes" id="UP000308167">
    <property type="component" value="Unassembled WGS sequence"/>
</dbReference>
<keyword evidence="6" id="KW-0862">Zinc</keyword>
<dbReference type="Pfam" id="PF02578">
    <property type="entry name" value="Cu-oxidase_4"/>
    <property type="match status" value="1"/>
</dbReference>
<accession>A0ABY6TM39</accession>
<evidence type="ECO:0000256" key="3">
    <source>
        <dbReference type="ARBA" id="ARBA00022679"/>
    </source>
</evidence>
<dbReference type="PANTHER" id="PTHR30616">
    <property type="entry name" value="UNCHARACTERIZED PROTEIN YFIH"/>
    <property type="match status" value="1"/>
</dbReference>
<dbReference type="Gene3D" id="3.60.140.10">
    <property type="entry name" value="CNF1/YfiH-like putative cysteine hydrolases"/>
    <property type="match status" value="1"/>
</dbReference>
<evidence type="ECO:0000256" key="1">
    <source>
        <dbReference type="ARBA" id="ARBA00000553"/>
    </source>
</evidence>